<dbReference type="AlphaFoldDB" id="A0A5Q2MDW4"/>
<keyword evidence="1 4" id="KW-0547">Nucleotide-binding</keyword>
<protein>
    <submittedName>
        <fullName evidence="7">RNase adapter RapZ</fullName>
    </submittedName>
</protein>
<evidence type="ECO:0000259" key="5">
    <source>
        <dbReference type="Pfam" id="PF03668"/>
    </source>
</evidence>
<dbReference type="GO" id="GO:0005524">
    <property type="term" value="F:ATP binding"/>
    <property type="evidence" value="ECO:0007669"/>
    <property type="project" value="UniProtKB-UniRule"/>
</dbReference>
<evidence type="ECO:0000313" key="8">
    <source>
        <dbReference type="Proteomes" id="UP000392064"/>
    </source>
</evidence>
<evidence type="ECO:0000256" key="4">
    <source>
        <dbReference type="HAMAP-Rule" id="MF_00636"/>
    </source>
</evidence>
<dbReference type="SUPFAM" id="SSF52540">
    <property type="entry name" value="P-loop containing nucleoside triphosphate hydrolases"/>
    <property type="match status" value="1"/>
</dbReference>
<dbReference type="PIRSF" id="PIRSF005052">
    <property type="entry name" value="P-loopkin"/>
    <property type="match status" value="1"/>
</dbReference>
<dbReference type="InterPro" id="IPR005337">
    <property type="entry name" value="RapZ-like"/>
</dbReference>
<dbReference type="InterPro" id="IPR027417">
    <property type="entry name" value="P-loop_NTPase"/>
</dbReference>
<organism evidence="7 8">
    <name type="scientific">Aeromicrobium yanjiei</name>
    <dbReference type="NCBI Taxonomy" id="2662028"/>
    <lineage>
        <taxon>Bacteria</taxon>
        <taxon>Bacillati</taxon>
        <taxon>Actinomycetota</taxon>
        <taxon>Actinomycetes</taxon>
        <taxon>Propionibacteriales</taxon>
        <taxon>Nocardioidaceae</taxon>
        <taxon>Aeromicrobium</taxon>
    </lineage>
</organism>
<name>A0A5Q2MDW4_9ACTN</name>
<evidence type="ECO:0000256" key="2">
    <source>
        <dbReference type="ARBA" id="ARBA00022840"/>
    </source>
</evidence>
<evidence type="ECO:0000256" key="1">
    <source>
        <dbReference type="ARBA" id="ARBA00022741"/>
    </source>
</evidence>
<dbReference type="HAMAP" id="MF_00636">
    <property type="entry name" value="RapZ_like"/>
    <property type="match status" value="1"/>
</dbReference>
<feature type="binding site" evidence="4">
    <location>
        <begin position="12"/>
        <end position="19"/>
    </location>
    <ligand>
        <name>ATP</name>
        <dbReference type="ChEBI" id="CHEBI:30616"/>
    </ligand>
</feature>
<dbReference type="Pfam" id="PF03668">
    <property type="entry name" value="RapZ-like_N"/>
    <property type="match status" value="1"/>
</dbReference>
<dbReference type="KEGG" id="aef:GEV26_07865"/>
<dbReference type="EMBL" id="CP045737">
    <property type="protein sequence ID" value="QGG41287.1"/>
    <property type="molecule type" value="Genomic_DNA"/>
</dbReference>
<dbReference type="Gene3D" id="3.40.50.300">
    <property type="entry name" value="P-loop containing nucleotide triphosphate hydrolases"/>
    <property type="match status" value="1"/>
</dbReference>
<dbReference type="RefSeq" id="WP_153652556.1">
    <property type="nucleotide sequence ID" value="NZ_CP045737.1"/>
</dbReference>
<dbReference type="PANTHER" id="PTHR30448">
    <property type="entry name" value="RNASE ADAPTER PROTEIN RAPZ"/>
    <property type="match status" value="1"/>
</dbReference>
<evidence type="ECO:0000259" key="6">
    <source>
        <dbReference type="Pfam" id="PF22740"/>
    </source>
</evidence>
<reference evidence="7 8" key="1">
    <citation type="submission" date="2019-11" db="EMBL/GenBank/DDBJ databases">
        <authorList>
            <person name="Li J."/>
        </authorList>
    </citation>
    <scope>NUCLEOTIDE SEQUENCE [LARGE SCALE GENOMIC DNA]</scope>
    <source>
        <strain evidence="7 8">MF47</strain>
    </source>
</reference>
<accession>A0A5Q2MDW4</accession>
<feature type="domain" description="RapZ-like N-terminal" evidence="5">
    <location>
        <begin position="6"/>
        <end position="157"/>
    </location>
</feature>
<evidence type="ECO:0000313" key="7">
    <source>
        <dbReference type="EMBL" id="QGG41287.1"/>
    </source>
</evidence>
<evidence type="ECO:0000256" key="3">
    <source>
        <dbReference type="ARBA" id="ARBA00023134"/>
    </source>
</evidence>
<keyword evidence="3 4" id="KW-0342">GTP-binding</keyword>
<feature type="binding site" evidence="4">
    <location>
        <begin position="61"/>
        <end position="64"/>
    </location>
    <ligand>
        <name>GTP</name>
        <dbReference type="ChEBI" id="CHEBI:37565"/>
    </ligand>
</feature>
<proteinExistence type="inferred from homology"/>
<dbReference type="InterPro" id="IPR053931">
    <property type="entry name" value="RapZ_C"/>
</dbReference>
<dbReference type="PANTHER" id="PTHR30448:SF0">
    <property type="entry name" value="RNASE ADAPTER PROTEIN RAPZ"/>
    <property type="match status" value="1"/>
</dbReference>
<gene>
    <name evidence="7" type="primary">rapZ</name>
    <name evidence="7" type="ORF">GEV26_07865</name>
</gene>
<dbReference type="NCBIfam" id="NF003828">
    <property type="entry name" value="PRK05416.1"/>
    <property type="match status" value="1"/>
</dbReference>
<dbReference type="GO" id="GO:0005525">
    <property type="term" value="F:GTP binding"/>
    <property type="evidence" value="ECO:0007669"/>
    <property type="project" value="UniProtKB-UniRule"/>
</dbReference>
<dbReference type="Pfam" id="PF22740">
    <property type="entry name" value="PapZ_C"/>
    <property type="match status" value="1"/>
</dbReference>
<dbReference type="InterPro" id="IPR053930">
    <property type="entry name" value="RapZ-like_N"/>
</dbReference>
<keyword evidence="2 4" id="KW-0067">ATP-binding</keyword>
<feature type="domain" description="RapZ C-terminal" evidence="6">
    <location>
        <begin position="167"/>
        <end position="283"/>
    </location>
</feature>
<keyword evidence="8" id="KW-1185">Reference proteome</keyword>
<dbReference type="Proteomes" id="UP000392064">
    <property type="component" value="Chromosome"/>
</dbReference>
<sequence>MTTLSQLVLVTGMTGAGRGSAAKVLEKLDYYVIDNLPPSLLHGAVDTVQKSGIARLAVVVDARSRQFFGELMEALESLREVGVDTRILYLEASDEVLVRRQEAARRPHPLSLEGRLLDGFERERELLRQLRGRADIVVDTTNLNVHQLGQRVHAAFEDADSGGLRASVVSFGFKYGIPIDADMVADLRFLPNPYWIDELRPLSGLDTPVSDYVLTQPRAEEFLEQYERLVALLTDGYLREDKHFLTIAIGCTGGRHRSVAMSEAFAERLRSHGVRTLVVHRDLGRE</sequence>